<dbReference type="AlphaFoldDB" id="A0A8S9N050"/>
<evidence type="ECO:0000313" key="1">
    <source>
        <dbReference type="EMBL" id="KAF3489765.1"/>
    </source>
</evidence>
<name>A0A8S9N050_BRACR</name>
<organism evidence="1 2">
    <name type="scientific">Brassica cretica</name>
    <name type="common">Mustard</name>
    <dbReference type="NCBI Taxonomy" id="69181"/>
    <lineage>
        <taxon>Eukaryota</taxon>
        <taxon>Viridiplantae</taxon>
        <taxon>Streptophyta</taxon>
        <taxon>Embryophyta</taxon>
        <taxon>Tracheophyta</taxon>
        <taxon>Spermatophyta</taxon>
        <taxon>Magnoliopsida</taxon>
        <taxon>eudicotyledons</taxon>
        <taxon>Gunneridae</taxon>
        <taxon>Pentapetalae</taxon>
        <taxon>rosids</taxon>
        <taxon>malvids</taxon>
        <taxon>Brassicales</taxon>
        <taxon>Brassicaceae</taxon>
        <taxon>Brassiceae</taxon>
        <taxon>Brassica</taxon>
    </lineage>
</organism>
<reference evidence="1" key="1">
    <citation type="submission" date="2019-12" db="EMBL/GenBank/DDBJ databases">
        <title>Genome sequencing and annotation of Brassica cretica.</title>
        <authorList>
            <person name="Studholme D.J."/>
            <person name="Sarris P."/>
        </authorList>
    </citation>
    <scope>NUCLEOTIDE SEQUENCE</scope>
    <source>
        <strain evidence="1">PFS-109/04</strain>
        <tissue evidence="1">Leaf</tissue>
    </source>
</reference>
<gene>
    <name evidence="1" type="ORF">F2Q69_00055560</name>
</gene>
<dbReference type="Proteomes" id="UP000712600">
    <property type="component" value="Unassembled WGS sequence"/>
</dbReference>
<dbReference type="EMBL" id="QGKX02002183">
    <property type="protein sequence ID" value="KAF3489765.1"/>
    <property type="molecule type" value="Genomic_DNA"/>
</dbReference>
<proteinExistence type="predicted"/>
<protein>
    <submittedName>
        <fullName evidence="1">Uncharacterized protein</fullName>
    </submittedName>
</protein>
<comment type="caution">
    <text evidence="1">The sequence shown here is derived from an EMBL/GenBank/DDBJ whole genome shotgun (WGS) entry which is preliminary data.</text>
</comment>
<accession>A0A8S9N050</accession>
<sequence>MLVFVRGIGAVCVYDQPGDETTLIKKMVSDRSNIVSINRGHIGIHYDRRDRKVNGFRSCFVRAVKVHSAFPQASSEPVAKVKVFSRASLTRLGARISDLGVSRPWRRNFVCRPETSTLGVVYAAAQLSRPVVPRLRVTYHRGILIDTAKEDNGEDGNFASIGGS</sequence>
<evidence type="ECO:0000313" key="2">
    <source>
        <dbReference type="Proteomes" id="UP000712600"/>
    </source>
</evidence>